<keyword evidence="1" id="KW-0812">Transmembrane</keyword>
<protein>
    <submittedName>
        <fullName evidence="2">Uncharacterized protein</fullName>
    </submittedName>
</protein>
<evidence type="ECO:0000313" key="3">
    <source>
        <dbReference type="Proteomes" id="UP001056890"/>
    </source>
</evidence>
<keyword evidence="3" id="KW-1185">Reference proteome</keyword>
<gene>
    <name evidence="2" type="ORF">NHF51_06715</name>
</gene>
<accession>A0AAE9MJS6</accession>
<feature type="transmembrane region" description="Helical" evidence="1">
    <location>
        <begin position="67"/>
        <end position="87"/>
    </location>
</feature>
<sequence>MIVAIVESPLQLLNAFEAATYFKSQKTLYIARLSGEQKNDEQIHHVANSLQLNKFIKILVPIKKIDLVVFFKILFFKLLLFFISFFAKKIVVGNYDSKFIKFLLGRQQSKVLLVDDGAKSLSQQSRFSDKNNIDFFSMYELVAWDNQQVYRNKYQGLHSILDGSNNKKNESQVLFLGAKLSEINFLTEDKYLNYIRQIQSHYALEGLILVYVPHRGESLEKLNAIRSSLGIEIQILDYPIELIGVYQENIPYKAASFYSTALFSLNVIYGVEVDCFEFDFTELPNKEAIKEVYDLYRDIYSVVFLHD</sequence>
<keyword evidence="1" id="KW-0472">Membrane</keyword>
<proteinExistence type="predicted"/>
<dbReference type="EMBL" id="CP099717">
    <property type="protein sequence ID" value="USV58831.1"/>
    <property type="molecule type" value="Genomic_DNA"/>
</dbReference>
<reference evidence="2" key="1">
    <citation type="submission" date="2022-06" db="EMBL/GenBank/DDBJ databases">
        <title>Complete Genome of Aeromonas sp. Strain SOD01 Isolated from an Urban Freshwater Stream.</title>
        <authorList>
            <person name="Williams L.E."/>
            <person name="Brysgel T."/>
            <person name="Capestro E.M."/>
            <person name="Foltz G.V."/>
            <person name="Gardner A.E."/>
            <person name="Ingrassia J."/>
            <person name="Peterson E."/>
            <person name="Arruda J."/>
            <person name="Flaherty I."/>
            <person name="Hunt M."/>
            <person name="Pappas G."/>
            <person name="Ramsaran S."/>
            <person name="Rocha M."/>
        </authorList>
    </citation>
    <scope>NUCLEOTIDE SEQUENCE</scope>
    <source>
        <strain evidence="2">SOD01</strain>
    </source>
</reference>
<dbReference type="AlphaFoldDB" id="A0AAE9MJS6"/>
<dbReference type="RefSeq" id="WP_252995971.1">
    <property type="nucleotide sequence ID" value="NZ_CP099717.1"/>
</dbReference>
<name>A0AAE9MJS6_9GAMM</name>
<evidence type="ECO:0000313" key="2">
    <source>
        <dbReference type="EMBL" id="USV58831.1"/>
    </source>
</evidence>
<evidence type="ECO:0000256" key="1">
    <source>
        <dbReference type="SAM" id="Phobius"/>
    </source>
</evidence>
<keyword evidence="1" id="KW-1133">Transmembrane helix</keyword>
<dbReference type="Proteomes" id="UP001056890">
    <property type="component" value="Chromosome"/>
</dbReference>
<organism evidence="2 3">
    <name type="scientific">Aeromonas encheleia</name>
    <dbReference type="NCBI Taxonomy" id="73010"/>
    <lineage>
        <taxon>Bacteria</taxon>
        <taxon>Pseudomonadati</taxon>
        <taxon>Pseudomonadota</taxon>
        <taxon>Gammaproteobacteria</taxon>
        <taxon>Aeromonadales</taxon>
        <taxon>Aeromonadaceae</taxon>
        <taxon>Aeromonas</taxon>
    </lineage>
</organism>